<feature type="domain" description="4Fe-4S Mo/W bis-MGD-type" evidence="9">
    <location>
        <begin position="13"/>
        <end position="69"/>
    </location>
</feature>
<dbReference type="GO" id="GO:0043546">
    <property type="term" value="F:molybdopterin cofactor binding"/>
    <property type="evidence" value="ECO:0007669"/>
    <property type="project" value="InterPro"/>
</dbReference>
<evidence type="ECO:0000256" key="5">
    <source>
        <dbReference type="ARBA" id="ARBA00022723"/>
    </source>
</evidence>
<evidence type="ECO:0000313" key="10">
    <source>
        <dbReference type="EMBL" id="AUI70655.1"/>
    </source>
</evidence>
<dbReference type="InterPro" id="IPR006656">
    <property type="entry name" value="Mopterin_OxRdtase"/>
</dbReference>
<dbReference type="Pfam" id="PF04879">
    <property type="entry name" value="Molybdop_Fe4S4"/>
    <property type="match status" value="1"/>
</dbReference>
<keyword evidence="6" id="KW-0560">Oxidoreductase</keyword>
<sequence>MLDLPVFEDHTQQKTEYTSCYMCACRCGIKVTLENEQVRFIQGNRDHPVNQGVLCAKGNAGIMKQQSPAKLHTPLLRKQGTARGAGEFEEISWEQALTLLTDRLRQIRATDPKKLAYFTGRDQMQALTALWASQFGTINWAAHGGLCSVNMAAAGLYTMGYAFWEFGEPDWEHTKYFMLWGVAEDHASNPLKIGLEKLKRRGAKFVSINPVRTGYQAIADEWIAIRPTTDAIFALSMVHVLLKNEQFDWAFLLRYTNAPYLVVNTPNQAGDGLFWRDANGQPQIWDLSQHEFTDATQAGVQPALFGEFTAPDGKPLKTVMQILADKYLTADYSPAVAADICGVSAETIERLALEMAHVAFKESITLDIEWTDWAGRKQTQFIGRPVSMHAMRGISAHSNGFQACRALHLLQILLGTIDCPGGHLAKPPYPKPIPPAMKPAKTTAPNTPLTSPPLGFPTCPEDLAIDAEGNPLRIDKAFSWDAPLSIHGLMHMVIHNAVNADPYPIDTLLLFMANMAWNSSMNTANTIDMLKSKDASGAYKIPFLVVVDAFHSETVNYADLVLPDTTYLERYDTISMLDRPISEPTAACDSIRHTVITPDRDVRAWQEVMLELAGRLGFPAFTHQNGERKYKDYKDFIVNYEKEAGIGFLAGWRGKDGSHSLRGEPNPRQWEQYIENKSFFRYALKPNQHYYRFANQDYLTLAKQAGWIDTTQPMVLEIYSETLQKFRLAGLGLYAGIQPSRADHQQRLVRYFDPLPFYYPPLEEQRIDTNEYPFHAITQRPMFMYHSWDSQNAWLRQLMAQNYLYMNRQRAEKLNIQDLSWVWVESHNGKIRVQVKLMEGVEANTVWTWNAVGKQAGAWGLSPDANEATQGFLINHLIAELLPAQAETPDITNSDPITGQAAWYDLRVKIYPAKEIGNYPQFPSIKPLKQQATAPSTLRYQTHKAVSLKRSFWDILTKGWR</sequence>
<proteinExistence type="inferred from homology"/>
<dbReference type="Pfam" id="PF01568">
    <property type="entry name" value="Molydop_binding"/>
    <property type="match status" value="1"/>
</dbReference>
<dbReference type="Gene3D" id="3.40.50.740">
    <property type="match status" value="1"/>
</dbReference>
<evidence type="ECO:0000259" key="9">
    <source>
        <dbReference type="PROSITE" id="PS51669"/>
    </source>
</evidence>
<keyword evidence="4" id="KW-0004">4Fe-4S</keyword>
<dbReference type="PANTHER" id="PTHR43598">
    <property type="entry name" value="TUNGSTEN-CONTAINING FORMYLMETHANOFURAN DEHYDROGENASE 2 SUBUNIT B"/>
    <property type="match status" value="1"/>
</dbReference>
<dbReference type="CDD" id="cd02783">
    <property type="entry name" value="MopB_CT_2"/>
    <property type="match status" value="1"/>
</dbReference>
<gene>
    <name evidence="10" type="ORF">BLE401_14535</name>
</gene>
<evidence type="ECO:0000313" key="11">
    <source>
        <dbReference type="Proteomes" id="UP000234271"/>
    </source>
</evidence>
<evidence type="ECO:0000256" key="8">
    <source>
        <dbReference type="ARBA" id="ARBA00023014"/>
    </source>
</evidence>
<dbReference type="STRING" id="288004.AL038_09735"/>
<dbReference type="AlphaFoldDB" id="A0A2N9YJS5"/>
<accession>A0A2N9YJS5</accession>
<dbReference type="SUPFAM" id="SSF53706">
    <property type="entry name" value="Formate dehydrogenase/DMSO reductase, domains 1-3"/>
    <property type="match status" value="1"/>
</dbReference>
<dbReference type="InterPro" id="IPR009010">
    <property type="entry name" value="Asp_de-COase-like_dom_sf"/>
</dbReference>
<evidence type="ECO:0000256" key="4">
    <source>
        <dbReference type="ARBA" id="ARBA00022485"/>
    </source>
</evidence>
<dbReference type="Gene3D" id="3.40.228.10">
    <property type="entry name" value="Dimethylsulfoxide Reductase, domain 2"/>
    <property type="match status" value="1"/>
</dbReference>
<dbReference type="InterPro" id="IPR006657">
    <property type="entry name" value="MoPterin_dinucl-bd_dom"/>
</dbReference>
<reference evidence="11" key="1">
    <citation type="submission" date="2016-12" db="EMBL/GenBank/DDBJ databases">
        <title>Complete Genome Sequence of Beggiatoa leptomitiformis D-401.</title>
        <authorList>
            <person name="Fomenkov A."/>
            <person name="Vincze T."/>
            <person name="Grabovich M."/>
            <person name="Anton B.P."/>
            <person name="Dubinina G."/>
            <person name="Orlova M."/>
            <person name="Belousova E."/>
            <person name="Roberts R.J."/>
        </authorList>
    </citation>
    <scope>NUCLEOTIDE SEQUENCE [LARGE SCALE GENOMIC DNA]</scope>
    <source>
        <strain evidence="11">D-401</strain>
    </source>
</reference>
<dbReference type="Proteomes" id="UP000234271">
    <property type="component" value="Chromosome"/>
</dbReference>
<evidence type="ECO:0000256" key="3">
    <source>
        <dbReference type="ARBA" id="ARBA00010312"/>
    </source>
</evidence>
<keyword evidence="7" id="KW-0408">Iron</keyword>
<dbReference type="PANTHER" id="PTHR43598:SF5">
    <property type="entry name" value="DMSO REDUCTASE CHAIN A"/>
    <property type="match status" value="1"/>
</dbReference>
<comment type="subcellular location">
    <subcellularLocation>
        <location evidence="2">Cell envelope</location>
    </subcellularLocation>
</comment>
<evidence type="ECO:0000256" key="7">
    <source>
        <dbReference type="ARBA" id="ARBA00023004"/>
    </source>
</evidence>
<organism evidence="10 11">
    <name type="scientific">Beggiatoa leptomitoformis</name>
    <dbReference type="NCBI Taxonomy" id="288004"/>
    <lineage>
        <taxon>Bacteria</taxon>
        <taxon>Pseudomonadati</taxon>
        <taxon>Pseudomonadota</taxon>
        <taxon>Gammaproteobacteria</taxon>
        <taxon>Thiotrichales</taxon>
        <taxon>Thiotrichaceae</taxon>
        <taxon>Beggiatoa</taxon>
    </lineage>
</organism>
<evidence type="ECO:0000256" key="2">
    <source>
        <dbReference type="ARBA" id="ARBA00004196"/>
    </source>
</evidence>
<dbReference type="Gene3D" id="3.30.200.210">
    <property type="match status" value="1"/>
</dbReference>
<dbReference type="SUPFAM" id="SSF50692">
    <property type="entry name" value="ADC-like"/>
    <property type="match status" value="1"/>
</dbReference>
<keyword evidence="8" id="KW-0411">Iron-sulfur</keyword>
<protein>
    <submittedName>
        <fullName evidence="10">Molybdopterin-dependent oxidoreductase</fullName>
    </submittedName>
</protein>
<dbReference type="EMBL" id="CP018889">
    <property type="protein sequence ID" value="AUI70655.1"/>
    <property type="molecule type" value="Genomic_DNA"/>
</dbReference>
<evidence type="ECO:0000256" key="6">
    <source>
        <dbReference type="ARBA" id="ARBA00023002"/>
    </source>
</evidence>
<dbReference type="KEGG" id="blep:AL038_09735"/>
<evidence type="ECO:0000256" key="1">
    <source>
        <dbReference type="ARBA" id="ARBA00001966"/>
    </source>
</evidence>
<dbReference type="Pfam" id="PF00384">
    <property type="entry name" value="Molybdopterin"/>
    <property type="match status" value="1"/>
</dbReference>
<dbReference type="PROSITE" id="PS51669">
    <property type="entry name" value="4FE4S_MOW_BIS_MGD"/>
    <property type="match status" value="1"/>
</dbReference>
<dbReference type="InterPro" id="IPR006963">
    <property type="entry name" value="Mopterin_OxRdtase_4Fe-4S_dom"/>
</dbReference>
<dbReference type="OrthoDB" id="9810782at2"/>
<comment type="similarity">
    <text evidence="3">Belongs to the prokaryotic molybdopterin-containing oxidoreductase family.</text>
</comment>
<comment type="cofactor">
    <cofactor evidence="1">
        <name>[4Fe-4S] cluster</name>
        <dbReference type="ChEBI" id="CHEBI:49883"/>
    </cofactor>
</comment>
<dbReference type="GO" id="GO:0046872">
    <property type="term" value="F:metal ion binding"/>
    <property type="evidence" value="ECO:0007669"/>
    <property type="project" value="UniProtKB-KW"/>
</dbReference>
<keyword evidence="11" id="KW-1185">Reference proteome</keyword>
<keyword evidence="5" id="KW-0479">Metal-binding</keyword>
<dbReference type="Gene3D" id="2.40.40.20">
    <property type="match status" value="1"/>
</dbReference>
<dbReference type="GO" id="GO:0051539">
    <property type="term" value="F:4 iron, 4 sulfur cluster binding"/>
    <property type="evidence" value="ECO:0007669"/>
    <property type="project" value="UniProtKB-KW"/>
</dbReference>
<name>A0A2N9YJS5_9GAMM</name>
<dbReference type="GO" id="GO:0030313">
    <property type="term" value="C:cell envelope"/>
    <property type="evidence" value="ECO:0007669"/>
    <property type="project" value="UniProtKB-SubCell"/>
</dbReference>
<dbReference type="SMART" id="SM00926">
    <property type="entry name" value="Molybdop_Fe4S4"/>
    <property type="match status" value="1"/>
</dbReference>
<dbReference type="GO" id="GO:0016491">
    <property type="term" value="F:oxidoreductase activity"/>
    <property type="evidence" value="ECO:0007669"/>
    <property type="project" value="UniProtKB-KW"/>
</dbReference>